<dbReference type="RefSeq" id="WP_077076721.1">
    <property type="nucleotide sequence ID" value="NZ_LT671858.1"/>
</dbReference>
<evidence type="ECO:0000313" key="4">
    <source>
        <dbReference type="Proteomes" id="UP000187822"/>
    </source>
</evidence>
<feature type="transmembrane region" description="Helical" evidence="1">
    <location>
        <begin position="72"/>
        <end position="93"/>
    </location>
</feature>
<dbReference type="Proteomes" id="UP000187822">
    <property type="component" value="Chromosome I"/>
</dbReference>
<evidence type="ECO:0000256" key="1">
    <source>
        <dbReference type="SAM" id="Phobius"/>
    </source>
</evidence>
<dbReference type="STRING" id="1673428.CPM_1886"/>
<keyword evidence="1" id="KW-0472">Membrane</keyword>
<gene>
    <name evidence="3" type="ORF">CPM_1886</name>
    <name evidence="2" type="ORF">CSP5_1948</name>
</gene>
<dbReference type="EMBL" id="LT719092">
    <property type="protein sequence ID" value="SJK85661.1"/>
    <property type="molecule type" value="Genomic_DNA"/>
</dbReference>
<feature type="transmembrane region" description="Helical" evidence="1">
    <location>
        <begin position="44"/>
        <end position="60"/>
    </location>
</feature>
<reference evidence="3" key="3">
    <citation type="submission" date="2016-06" db="EMBL/GenBank/DDBJ databases">
        <authorList>
            <person name="Olsen C.W."/>
            <person name="Carey S."/>
            <person name="Hinshaw L."/>
            <person name="Karasin A.I."/>
        </authorList>
    </citation>
    <scope>NUCLEOTIDE SEQUENCE [LARGE SCALE GENOMIC DNA]</scope>
    <source>
        <strain evidence="3">PM4</strain>
    </source>
</reference>
<dbReference type="EMBL" id="LT671858">
    <property type="protein sequence ID" value="SIM87593.1"/>
    <property type="molecule type" value="Genomic_DNA"/>
</dbReference>
<evidence type="ECO:0000313" key="5">
    <source>
        <dbReference type="Proteomes" id="UP000195607"/>
    </source>
</evidence>
<reference evidence="2 5" key="1">
    <citation type="submission" date="2016-04" db="EMBL/GenBank/DDBJ databases">
        <authorList>
            <person name="Evans L.H."/>
            <person name="Alamgir A."/>
            <person name="Owens N."/>
            <person name="Weber N.D."/>
            <person name="Virtaneva K."/>
            <person name="Barbian K."/>
            <person name="Babar A."/>
            <person name="Rosenke K."/>
        </authorList>
    </citation>
    <scope>NUCLEOTIDE SEQUENCE [LARGE SCALE GENOMIC DNA]</scope>
    <source>
        <strain evidence="2">S5</strain>
        <strain evidence="5">S5(T) (JCM 30642 \VKM B-2941)</strain>
    </source>
</reference>
<feature type="transmembrane region" description="Helical" evidence="1">
    <location>
        <begin position="215"/>
        <end position="241"/>
    </location>
</feature>
<accession>A0A1N5WR69</accession>
<dbReference type="KEGG" id="cdiv:CPM_1886"/>
<evidence type="ECO:0000313" key="3">
    <source>
        <dbReference type="EMBL" id="SJK85661.1"/>
    </source>
</evidence>
<reference evidence="4" key="2">
    <citation type="submission" date="2016-06" db="EMBL/GenBank/DDBJ databases">
        <authorList>
            <person name="Toshchakov V.S."/>
        </authorList>
    </citation>
    <scope>NUCLEOTIDE SEQUENCE [LARGE SCALE GENOMIC DNA]</scope>
    <source>
        <strain>PM4 (JCM 30641</strain>
        <strain evidence="4">\VKM B-2940)</strain>
    </source>
</reference>
<dbReference type="GeneID" id="41589184"/>
<protein>
    <submittedName>
        <fullName evidence="2">Multipass membrane protein</fullName>
    </submittedName>
</protein>
<name>A0A1N5WR69_9ARCH</name>
<dbReference type="Proteomes" id="UP000195607">
    <property type="component" value="Chromosome I"/>
</dbReference>
<keyword evidence="1" id="KW-1133">Transmembrane helix</keyword>
<feature type="transmembrane region" description="Helical" evidence="1">
    <location>
        <begin position="20"/>
        <end position="38"/>
    </location>
</feature>
<evidence type="ECO:0000313" key="2">
    <source>
        <dbReference type="EMBL" id="SIM87593.1"/>
    </source>
</evidence>
<sequence length="258" mass="29328">MSSKKNETPLSTFLKKNRVLTFPLLALVPSILIVLIFIFVTALLYIIFLIPIIIFIAAHYTDTWGMKKRLKYAIPVFVLLLLIQTLILTPVSYENPGILQGKTPNDSHFSVYISPYSGVYSQYSVNATFYGLNTSHSYKPYFMAYSSGEFLNLTCKVSLQNVTTSDGVIAVNYTFNHLHDGDYYVEVILNYTHSNRGYNVTTGFVRGPIVYSENIFALSLLLNYTPLYALLIVIFIIFLLFSKSISNSKRKLTQRMTK</sequence>
<organism evidence="2 5">
    <name type="scientific">Cuniculiplasma divulgatum</name>
    <dbReference type="NCBI Taxonomy" id="1673428"/>
    <lineage>
        <taxon>Archaea</taxon>
        <taxon>Methanobacteriati</taxon>
        <taxon>Thermoplasmatota</taxon>
        <taxon>Thermoplasmata</taxon>
        <taxon>Thermoplasmatales</taxon>
        <taxon>Cuniculiplasmataceae</taxon>
        <taxon>Cuniculiplasma</taxon>
    </lineage>
</organism>
<keyword evidence="1" id="KW-0812">Transmembrane</keyword>
<dbReference type="AlphaFoldDB" id="A0A1N5WR69"/>
<keyword evidence="4" id="KW-1185">Reference proteome</keyword>
<proteinExistence type="predicted"/>